<keyword evidence="1" id="KW-0547">Nucleotide-binding</keyword>
<protein>
    <submittedName>
        <fullName evidence="4">ABC transporter related protein</fullName>
    </submittedName>
</protein>
<reference evidence="4 5" key="1">
    <citation type="journal article" date="2012" name="J. Bacteriol.">
        <title>Complete genome sequence of Pelagibacterium halotolerans B2T.</title>
        <authorList>
            <person name="Huo Y.Y."/>
            <person name="Cheng H."/>
            <person name="Han X.F."/>
            <person name="Jiang X.W."/>
            <person name="Sun C."/>
            <person name="Zhang X.Q."/>
            <person name="Zhu X.F."/>
            <person name="Liu Y.F."/>
            <person name="Li P.F."/>
            <person name="Ni P.X."/>
            <person name="Wu M."/>
        </authorList>
    </citation>
    <scope>NUCLEOTIDE SEQUENCE [LARGE SCALE GENOMIC DNA]</scope>
    <source>
        <strain evidence="5">DSM 22347 / JCM 15775 / CGMCC 1.7692 / B2</strain>
    </source>
</reference>
<evidence type="ECO:0000313" key="5">
    <source>
        <dbReference type="Proteomes" id="UP000008850"/>
    </source>
</evidence>
<dbReference type="PROSITE" id="PS50893">
    <property type="entry name" value="ABC_TRANSPORTER_2"/>
    <property type="match status" value="1"/>
</dbReference>
<dbReference type="eggNOG" id="COG1120">
    <property type="taxonomic scope" value="Bacteria"/>
</dbReference>
<dbReference type="PANTHER" id="PTHR42794:SF2">
    <property type="entry name" value="ABC TRANSPORTER ATP-BINDING PROTEIN"/>
    <property type="match status" value="1"/>
</dbReference>
<evidence type="ECO:0000313" key="4">
    <source>
        <dbReference type="EMBL" id="AEQ53622.1"/>
    </source>
</evidence>
<evidence type="ECO:0000256" key="1">
    <source>
        <dbReference type="ARBA" id="ARBA00022741"/>
    </source>
</evidence>
<keyword evidence="2" id="KW-0067">ATP-binding</keyword>
<dbReference type="HOGENOM" id="CLU_000604_1_11_5"/>
<dbReference type="Pfam" id="PF00005">
    <property type="entry name" value="ABC_tran"/>
    <property type="match status" value="1"/>
</dbReference>
<sequence length="359" mass="38312">MNALSDLRTDDAPHRPVVQAVDLTVGYRGARGRPASVLAEIGATLRQGQFAFLLGPNGAGKSTLLRTLVGSQKPLGGRVLLDGQDLSRMSARQRAQRLSVVLTDRVDVGLMSVRALVALGRAPHVGWFATMDGDDRDTVEWALDAAGARSLADRQVIELSDGERQRVMIARALAQRPSILVLDEPTAFLDLTRRVELTALLRQLVDETGLAILMSTHDLELALRTADQIWLVHGDGTFETGCPEDLAHSGSIARAYAGRGISFDHEAGTFVVTAGQGGATVAISGTGKSTHWAARAVQRAGCVPVEQGDSAMFNLSVATLQDRTPSWRLGAGGRTCTGDDFESLVTQLRALSREAARSE</sequence>
<dbReference type="STRING" id="1082931.KKY_3640"/>
<dbReference type="Gene3D" id="3.40.50.300">
    <property type="entry name" value="P-loop containing nucleotide triphosphate hydrolases"/>
    <property type="match status" value="1"/>
</dbReference>
<name>G4RAY6_PELHB</name>
<dbReference type="KEGG" id="phl:KKY_3640"/>
<organism evidence="4 5">
    <name type="scientific">Pelagibacterium halotolerans (strain DSM 22347 / JCM 15775 / CGMCC 1.7692 / B2)</name>
    <dbReference type="NCBI Taxonomy" id="1082931"/>
    <lineage>
        <taxon>Bacteria</taxon>
        <taxon>Pseudomonadati</taxon>
        <taxon>Pseudomonadota</taxon>
        <taxon>Alphaproteobacteria</taxon>
        <taxon>Hyphomicrobiales</taxon>
        <taxon>Devosiaceae</taxon>
        <taxon>Pelagibacterium</taxon>
    </lineage>
</organism>
<dbReference type="PANTHER" id="PTHR42794">
    <property type="entry name" value="HEMIN IMPORT ATP-BINDING PROTEIN HMUV"/>
    <property type="match status" value="1"/>
</dbReference>
<keyword evidence="5" id="KW-1185">Reference proteome</keyword>
<dbReference type="GO" id="GO:0005524">
    <property type="term" value="F:ATP binding"/>
    <property type="evidence" value="ECO:0007669"/>
    <property type="project" value="UniProtKB-KW"/>
</dbReference>
<dbReference type="GO" id="GO:0016887">
    <property type="term" value="F:ATP hydrolysis activity"/>
    <property type="evidence" value="ECO:0007669"/>
    <property type="project" value="InterPro"/>
</dbReference>
<dbReference type="SUPFAM" id="SSF52540">
    <property type="entry name" value="P-loop containing nucleoside triphosphate hydrolases"/>
    <property type="match status" value="1"/>
</dbReference>
<dbReference type="InterPro" id="IPR027417">
    <property type="entry name" value="P-loop_NTPase"/>
</dbReference>
<dbReference type="RefSeq" id="WP_014132766.1">
    <property type="nucleotide sequence ID" value="NC_016078.1"/>
</dbReference>
<evidence type="ECO:0000259" key="3">
    <source>
        <dbReference type="PROSITE" id="PS50893"/>
    </source>
</evidence>
<dbReference type="InterPro" id="IPR003593">
    <property type="entry name" value="AAA+_ATPase"/>
</dbReference>
<dbReference type="EMBL" id="CP003075">
    <property type="protein sequence ID" value="AEQ53622.1"/>
    <property type="molecule type" value="Genomic_DNA"/>
</dbReference>
<dbReference type="CDD" id="cd03214">
    <property type="entry name" value="ABC_Iron-Siderophores_B12_Hemin"/>
    <property type="match status" value="1"/>
</dbReference>
<feature type="domain" description="ABC transporter" evidence="3">
    <location>
        <begin position="18"/>
        <end position="259"/>
    </location>
</feature>
<gene>
    <name evidence="4" type="ordered locus">KKY_3640</name>
</gene>
<evidence type="ECO:0000256" key="2">
    <source>
        <dbReference type="ARBA" id="ARBA00022840"/>
    </source>
</evidence>
<dbReference type="AlphaFoldDB" id="G4RAY6"/>
<accession>G4RAY6</accession>
<dbReference type="Proteomes" id="UP000008850">
    <property type="component" value="Chromosome"/>
</dbReference>
<proteinExistence type="predicted"/>
<dbReference type="InterPro" id="IPR003439">
    <property type="entry name" value="ABC_transporter-like_ATP-bd"/>
</dbReference>
<dbReference type="SMART" id="SM00382">
    <property type="entry name" value="AAA"/>
    <property type="match status" value="1"/>
</dbReference>